<dbReference type="Proteomes" id="UP000503447">
    <property type="component" value="Chromosome"/>
</dbReference>
<dbReference type="KEGG" id="ftj:FTUN_8729"/>
<dbReference type="RefSeq" id="WP_171475710.1">
    <property type="nucleotide sequence ID" value="NZ_CP053452.2"/>
</dbReference>
<evidence type="ECO:0000313" key="8">
    <source>
        <dbReference type="Proteomes" id="UP000503447"/>
    </source>
</evidence>
<feature type="transmembrane region" description="Helical" evidence="6">
    <location>
        <begin position="239"/>
        <end position="260"/>
    </location>
</feature>
<name>A0A6M5Z3U1_9BACT</name>
<evidence type="ECO:0000313" key="7">
    <source>
        <dbReference type="EMBL" id="QJX01090.1"/>
    </source>
</evidence>
<dbReference type="PANTHER" id="PTHR42770:SF16">
    <property type="entry name" value="AMINO ACID PERMEASE"/>
    <property type="match status" value="1"/>
</dbReference>
<evidence type="ECO:0000256" key="2">
    <source>
        <dbReference type="ARBA" id="ARBA00022475"/>
    </source>
</evidence>
<accession>A0A6M5Z3U1</accession>
<dbReference type="GO" id="GO:0005886">
    <property type="term" value="C:plasma membrane"/>
    <property type="evidence" value="ECO:0007669"/>
    <property type="project" value="UniProtKB-SubCell"/>
</dbReference>
<proteinExistence type="predicted"/>
<dbReference type="AlphaFoldDB" id="A0A6M5Z3U1"/>
<feature type="transmembrane region" description="Helical" evidence="6">
    <location>
        <begin position="165"/>
        <end position="186"/>
    </location>
</feature>
<organism evidence="7 8">
    <name type="scientific">Frigoriglobus tundricola</name>
    <dbReference type="NCBI Taxonomy" id="2774151"/>
    <lineage>
        <taxon>Bacteria</taxon>
        <taxon>Pseudomonadati</taxon>
        <taxon>Planctomycetota</taxon>
        <taxon>Planctomycetia</taxon>
        <taxon>Gemmatales</taxon>
        <taxon>Gemmataceae</taxon>
        <taxon>Frigoriglobus</taxon>
    </lineage>
</organism>
<evidence type="ECO:0000256" key="6">
    <source>
        <dbReference type="SAM" id="Phobius"/>
    </source>
</evidence>
<keyword evidence="3 6" id="KW-0812">Transmembrane</keyword>
<feature type="transmembrane region" description="Helical" evidence="6">
    <location>
        <begin position="429"/>
        <end position="450"/>
    </location>
</feature>
<evidence type="ECO:0000256" key="4">
    <source>
        <dbReference type="ARBA" id="ARBA00022989"/>
    </source>
</evidence>
<feature type="transmembrane region" description="Helical" evidence="6">
    <location>
        <begin position="135"/>
        <end position="153"/>
    </location>
</feature>
<dbReference type="EMBL" id="CP053452">
    <property type="protein sequence ID" value="QJX01090.1"/>
    <property type="molecule type" value="Genomic_DNA"/>
</dbReference>
<gene>
    <name evidence="7" type="ORF">FTUN_8729</name>
</gene>
<feature type="transmembrane region" description="Helical" evidence="6">
    <location>
        <begin position="360"/>
        <end position="384"/>
    </location>
</feature>
<feature type="transmembrane region" description="Helical" evidence="6">
    <location>
        <begin position="333"/>
        <end position="354"/>
    </location>
</feature>
<evidence type="ECO:0000256" key="5">
    <source>
        <dbReference type="ARBA" id="ARBA00023136"/>
    </source>
</evidence>
<protein>
    <submittedName>
        <fullName evidence="7">Putative amino acid permease, GabP family</fullName>
    </submittedName>
</protein>
<dbReference type="GO" id="GO:0022857">
    <property type="term" value="F:transmembrane transporter activity"/>
    <property type="evidence" value="ECO:0007669"/>
    <property type="project" value="InterPro"/>
</dbReference>
<dbReference type="InterPro" id="IPR002293">
    <property type="entry name" value="AA/rel_permease1"/>
</dbReference>
<reference evidence="8" key="1">
    <citation type="submission" date="2020-05" db="EMBL/GenBank/DDBJ databases">
        <title>Frigoriglobus tundricola gen. nov., sp. nov., a psychrotolerant cellulolytic planctomycete of the family Gemmataceae with two divergent copies of 16S rRNA gene.</title>
        <authorList>
            <person name="Kulichevskaya I.S."/>
            <person name="Ivanova A.A."/>
            <person name="Naumoff D.G."/>
            <person name="Beletsky A.V."/>
            <person name="Rijpstra W.I.C."/>
            <person name="Sinninghe Damste J.S."/>
            <person name="Mardanov A.V."/>
            <person name="Ravin N.V."/>
            <person name="Dedysh S.N."/>
        </authorList>
    </citation>
    <scope>NUCLEOTIDE SEQUENCE [LARGE SCALE GENOMIC DNA]</scope>
    <source>
        <strain evidence="8">PL17</strain>
    </source>
</reference>
<feature type="transmembrane region" description="Helical" evidence="6">
    <location>
        <begin position="20"/>
        <end position="39"/>
    </location>
</feature>
<keyword evidence="2" id="KW-1003">Cell membrane</keyword>
<feature type="transmembrane region" description="Helical" evidence="6">
    <location>
        <begin position="92"/>
        <end position="115"/>
    </location>
</feature>
<keyword evidence="5 6" id="KW-0472">Membrane</keyword>
<feature type="transmembrane region" description="Helical" evidence="6">
    <location>
        <begin position="280"/>
        <end position="300"/>
    </location>
</feature>
<dbReference type="PIRSF" id="PIRSF006060">
    <property type="entry name" value="AA_transporter"/>
    <property type="match status" value="1"/>
</dbReference>
<evidence type="ECO:0000256" key="3">
    <source>
        <dbReference type="ARBA" id="ARBA00022692"/>
    </source>
</evidence>
<dbReference type="InterPro" id="IPR050367">
    <property type="entry name" value="APC_superfamily"/>
</dbReference>
<keyword evidence="8" id="KW-1185">Reference proteome</keyword>
<dbReference type="Pfam" id="PF13520">
    <property type="entry name" value="AA_permease_2"/>
    <property type="match status" value="1"/>
</dbReference>
<feature type="transmembrane region" description="Helical" evidence="6">
    <location>
        <begin position="206"/>
        <end position="227"/>
    </location>
</feature>
<comment type="subcellular location">
    <subcellularLocation>
        <location evidence="1">Cell membrane</location>
        <topology evidence="1">Multi-pass membrane protein</topology>
    </subcellularLocation>
</comment>
<evidence type="ECO:0000256" key="1">
    <source>
        <dbReference type="ARBA" id="ARBA00004651"/>
    </source>
</evidence>
<dbReference type="Gene3D" id="1.20.1740.10">
    <property type="entry name" value="Amino acid/polyamine transporter I"/>
    <property type="match status" value="1"/>
</dbReference>
<feature type="transmembrane region" description="Helical" evidence="6">
    <location>
        <begin position="396"/>
        <end position="417"/>
    </location>
</feature>
<dbReference type="PANTHER" id="PTHR42770">
    <property type="entry name" value="AMINO ACID TRANSPORTER-RELATED"/>
    <property type="match status" value="1"/>
</dbReference>
<keyword evidence="4 6" id="KW-1133">Transmembrane helix</keyword>
<feature type="transmembrane region" description="Helical" evidence="6">
    <location>
        <begin position="51"/>
        <end position="71"/>
    </location>
</feature>
<sequence>MPPSAPDTSAPALQRNACSLPGGIALAAAAMAPALAVVLNAPAAAPAAGGALPLSFLLAFVVCLLVGNTVVTFARRLPPSAGSFYAYNARGLGAGGGFVTGWLLAFGYAVLAPGLFTALGDFAAAYARTGLGIEAPWWCFSLAGLALVVGLSLRSVRASVRVDLVLLVVELGVFMLLAGIVLYHVGGERTLAGFSVRASPSGWSGVGVGVVFGILSFIGFDAAATLGEETRDARRTVPLAVGGTLAVCGLFYLVTVSAMATGDLSDPNPFLALARTHAPWLEHAVALCGVACLFSCFLAVHTTTARIVFAMGRDRVLPGVLGRVHPRWHSPHVAVCAQGAFTLAVGLPLGVWLGPGPAGAYGFTGAVGAVAIILVWMLGGIALIRYSVRAGGYSPVRHIVVPMVGVLALAYPLWAVADADDAPGQMYRSYWVPAVVLAWLVVGLLVYLGLRLKAPHKLRAVGSALADESTPPEPTRIA</sequence>